<proteinExistence type="predicted"/>
<feature type="transmembrane region" description="Helical" evidence="1">
    <location>
        <begin position="119"/>
        <end position="143"/>
    </location>
</feature>
<comment type="caution">
    <text evidence="2">The sequence shown here is derived from an EMBL/GenBank/DDBJ whole genome shotgun (WGS) entry which is preliminary data.</text>
</comment>
<evidence type="ECO:0000313" key="3">
    <source>
        <dbReference type="Proteomes" id="UP000310506"/>
    </source>
</evidence>
<keyword evidence="1" id="KW-0472">Membrane</keyword>
<accession>A0A4S3B556</accession>
<dbReference type="Gene3D" id="1.10.1760.20">
    <property type="match status" value="1"/>
</dbReference>
<dbReference type="EMBL" id="SDGV01000022">
    <property type="protein sequence ID" value="THB60566.1"/>
    <property type="molecule type" value="Genomic_DNA"/>
</dbReference>
<organism evidence="2 3">
    <name type="scientific">Vagococcus silagei</name>
    <dbReference type="NCBI Taxonomy" id="2508885"/>
    <lineage>
        <taxon>Bacteria</taxon>
        <taxon>Bacillati</taxon>
        <taxon>Bacillota</taxon>
        <taxon>Bacilli</taxon>
        <taxon>Lactobacillales</taxon>
        <taxon>Enterococcaceae</taxon>
        <taxon>Vagococcus</taxon>
    </lineage>
</organism>
<dbReference type="GO" id="GO:0022857">
    <property type="term" value="F:transmembrane transporter activity"/>
    <property type="evidence" value="ECO:0007669"/>
    <property type="project" value="InterPro"/>
</dbReference>
<feature type="transmembrane region" description="Helical" evidence="1">
    <location>
        <begin position="163"/>
        <end position="190"/>
    </location>
</feature>
<reference evidence="2" key="1">
    <citation type="submission" date="2019-01" db="EMBL/GenBank/DDBJ databases">
        <title>Vagococcus silagei sp. nov. isolated from brewer's grain.</title>
        <authorList>
            <person name="Guu J.-R."/>
        </authorList>
    </citation>
    <scope>NUCLEOTIDE SEQUENCE [LARGE SCALE GENOMIC DNA]</scope>
    <source>
        <strain evidence="2">2B-2</strain>
    </source>
</reference>
<dbReference type="Proteomes" id="UP000310506">
    <property type="component" value="Unassembled WGS sequence"/>
</dbReference>
<feature type="transmembrane region" description="Helical" evidence="1">
    <location>
        <begin position="27"/>
        <end position="48"/>
    </location>
</feature>
<protein>
    <submittedName>
        <fullName evidence="2">ECF transporter S component</fullName>
    </submittedName>
</protein>
<gene>
    <name evidence="2" type="ORF">ESZ54_09975</name>
</gene>
<evidence type="ECO:0000313" key="2">
    <source>
        <dbReference type="EMBL" id="THB60566.1"/>
    </source>
</evidence>
<dbReference type="OrthoDB" id="9813540at2"/>
<evidence type="ECO:0000256" key="1">
    <source>
        <dbReference type="SAM" id="Phobius"/>
    </source>
</evidence>
<keyword evidence="1" id="KW-1133">Transmembrane helix</keyword>
<dbReference type="AlphaFoldDB" id="A0A4S3B556"/>
<keyword evidence="3" id="KW-1185">Reference proteome</keyword>
<name>A0A4S3B556_9ENTE</name>
<feature type="transmembrane region" description="Helical" evidence="1">
    <location>
        <begin position="82"/>
        <end position="107"/>
    </location>
</feature>
<keyword evidence="1" id="KW-0812">Transmembrane</keyword>
<dbReference type="Pfam" id="PF12822">
    <property type="entry name" value="ECF_trnsprt"/>
    <property type="match status" value="1"/>
</dbReference>
<sequence length="198" mass="21547">MFFAIMLLFALTPLGFIQIGPIKATLLHIPVIIGSIILGPKIGGFLGFSFGLFSLVTNTMTPSPLSFVFSPFYPVYGTDHGSLWALVIVFVPRILVGILPFFIYHFLQRKFGNKKDKLSLFMTGLTGSLINTILVMNLIFFLFQGAYANLQGVPAGLALYKAILMIILINGVPEALIAGIATSAVTKVLLKLEHKNNA</sequence>
<dbReference type="InterPro" id="IPR024529">
    <property type="entry name" value="ECF_trnsprt_substrate-spec"/>
</dbReference>